<sequence>MVVAIIAIITIGKVVQAKMGVRRDKWGNETQVATPANAAENARLRDEVKALKERVQVLERVVTDNEGSLRLDREIERLRDPNAN</sequence>
<keyword evidence="2" id="KW-1185">Reference proteome</keyword>
<dbReference type="EMBL" id="JAASQP010000001">
    <property type="protein sequence ID" value="NIJ24741.1"/>
    <property type="molecule type" value="Genomic_DNA"/>
</dbReference>
<evidence type="ECO:0000313" key="2">
    <source>
        <dbReference type="Proteomes" id="UP000788153"/>
    </source>
</evidence>
<proteinExistence type="predicted"/>
<name>A0ABX0U4Z3_9SPHN</name>
<protein>
    <submittedName>
        <fullName evidence="1">Uncharacterized protein</fullName>
    </submittedName>
</protein>
<comment type="caution">
    <text evidence="1">The sequence shown here is derived from an EMBL/GenBank/DDBJ whole genome shotgun (WGS) entry which is preliminary data.</text>
</comment>
<organism evidence="1 2">
    <name type="scientific">Sphingomonas japonica</name>
    <dbReference type="NCBI Taxonomy" id="511662"/>
    <lineage>
        <taxon>Bacteria</taxon>
        <taxon>Pseudomonadati</taxon>
        <taxon>Pseudomonadota</taxon>
        <taxon>Alphaproteobacteria</taxon>
        <taxon>Sphingomonadales</taxon>
        <taxon>Sphingomonadaceae</taxon>
        <taxon>Sphingomonas</taxon>
    </lineage>
</organism>
<evidence type="ECO:0000313" key="1">
    <source>
        <dbReference type="EMBL" id="NIJ24741.1"/>
    </source>
</evidence>
<dbReference type="RefSeq" id="WP_337250264.1">
    <property type="nucleotide sequence ID" value="NZ_BAAAEV010000001.1"/>
</dbReference>
<gene>
    <name evidence="1" type="ORF">FHT01_002283</name>
</gene>
<accession>A0ABX0U4Z3</accession>
<reference evidence="1 2" key="1">
    <citation type="submission" date="2020-03" db="EMBL/GenBank/DDBJ databases">
        <title>Genomic Encyclopedia of Type Strains, Phase IV (KMG-IV): sequencing the most valuable type-strain genomes for metagenomic binning, comparative biology and taxonomic classification.</title>
        <authorList>
            <person name="Goeker M."/>
        </authorList>
    </citation>
    <scope>NUCLEOTIDE SEQUENCE [LARGE SCALE GENOMIC DNA]</scope>
    <source>
        <strain evidence="1 2">DSM 22753</strain>
    </source>
</reference>
<dbReference type="Proteomes" id="UP000788153">
    <property type="component" value="Unassembled WGS sequence"/>
</dbReference>